<dbReference type="Proteomes" id="UP000288716">
    <property type="component" value="Unassembled WGS sequence"/>
</dbReference>
<reference evidence="3 4" key="1">
    <citation type="journal article" date="2018" name="Gigascience">
        <title>Genomes of trombidid mites reveal novel predicted allergens and laterally-transferred genes associated with secondary metabolism.</title>
        <authorList>
            <person name="Dong X."/>
            <person name="Chaisiri K."/>
            <person name="Xia D."/>
            <person name="Armstrong S.D."/>
            <person name="Fang Y."/>
            <person name="Donnelly M.J."/>
            <person name="Kadowaki T."/>
            <person name="McGarry J.W."/>
            <person name="Darby A.C."/>
            <person name="Makepeace B.L."/>
        </authorList>
    </citation>
    <scope>NUCLEOTIDE SEQUENCE [LARGE SCALE GENOMIC DNA]</scope>
    <source>
        <strain evidence="3">UoL-UT</strain>
    </source>
</reference>
<dbReference type="PANTHER" id="PTHR22991:SF40">
    <property type="entry name" value="PROTEIN CBG13490"/>
    <property type="match status" value="1"/>
</dbReference>
<dbReference type="SMART" id="SM00034">
    <property type="entry name" value="CLECT"/>
    <property type="match status" value="2"/>
</dbReference>
<dbReference type="VEuPathDB" id="VectorBase:LDEU013369"/>
<proteinExistence type="predicted"/>
<dbReference type="GO" id="GO:0030246">
    <property type="term" value="F:carbohydrate binding"/>
    <property type="evidence" value="ECO:0007669"/>
    <property type="project" value="UniProtKB-KW"/>
</dbReference>
<protein>
    <submittedName>
        <fullName evidence="3">C-type lectin domain family 4 member E-like isoform X3</fullName>
    </submittedName>
</protein>
<dbReference type="InterPro" id="IPR050976">
    <property type="entry name" value="Snaclec"/>
</dbReference>
<evidence type="ECO:0000313" key="3">
    <source>
        <dbReference type="EMBL" id="RWS18671.1"/>
    </source>
</evidence>
<dbReference type="PANTHER" id="PTHR22991">
    <property type="entry name" value="PROTEIN CBG13490"/>
    <property type="match status" value="1"/>
</dbReference>
<dbReference type="STRING" id="299467.A0A443RTI3"/>
<keyword evidence="3" id="KW-0430">Lectin</keyword>
<dbReference type="InterPro" id="IPR016186">
    <property type="entry name" value="C-type_lectin-like/link_sf"/>
</dbReference>
<gene>
    <name evidence="3" type="ORF">B4U80_14573</name>
</gene>
<evidence type="ECO:0000256" key="1">
    <source>
        <dbReference type="ARBA" id="ARBA00023157"/>
    </source>
</evidence>
<feature type="non-terminal residue" evidence="3">
    <location>
        <position position="241"/>
    </location>
</feature>
<keyword evidence="1" id="KW-1015">Disulfide bond</keyword>
<evidence type="ECO:0000259" key="2">
    <source>
        <dbReference type="PROSITE" id="PS50041"/>
    </source>
</evidence>
<sequence>DRSENIRQCQQKNATLISIHSKEENSFIASNLPSFSWYWTGGERKTRGSRAIKWADGSPDDFHSIWFETDADDDYDSIGEESDKYNFLLLHKDGDWRWYESGEEFYPICQKAATIASQTSILMECEPNWSKFANRCYFRNDTYANRYDAERNCEKMNAKMVSIHSLAENDFIVSITSSNNYYWLGGRRERLGSEHPKWDDGTVWDFSHFRSSHFKEVNSYEFIQTKNGDWIYYRNDRVSQL</sequence>
<dbReference type="AlphaFoldDB" id="A0A443RTI3"/>
<organism evidence="3 4">
    <name type="scientific">Leptotrombidium deliense</name>
    <dbReference type="NCBI Taxonomy" id="299467"/>
    <lineage>
        <taxon>Eukaryota</taxon>
        <taxon>Metazoa</taxon>
        <taxon>Ecdysozoa</taxon>
        <taxon>Arthropoda</taxon>
        <taxon>Chelicerata</taxon>
        <taxon>Arachnida</taxon>
        <taxon>Acari</taxon>
        <taxon>Acariformes</taxon>
        <taxon>Trombidiformes</taxon>
        <taxon>Prostigmata</taxon>
        <taxon>Anystina</taxon>
        <taxon>Parasitengona</taxon>
        <taxon>Trombiculoidea</taxon>
        <taxon>Trombiculidae</taxon>
        <taxon>Leptotrombidium</taxon>
    </lineage>
</organism>
<comment type="caution">
    <text evidence="3">The sequence shown here is derived from an EMBL/GenBank/DDBJ whole genome shotgun (WGS) entry which is preliminary data.</text>
</comment>
<dbReference type="PROSITE" id="PS50041">
    <property type="entry name" value="C_TYPE_LECTIN_2"/>
    <property type="match status" value="2"/>
</dbReference>
<dbReference type="Pfam" id="PF00059">
    <property type="entry name" value="Lectin_C"/>
    <property type="match status" value="2"/>
</dbReference>
<dbReference type="CDD" id="cd00037">
    <property type="entry name" value="CLECT"/>
    <property type="match status" value="2"/>
</dbReference>
<dbReference type="InterPro" id="IPR016187">
    <property type="entry name" value="CTDL_fold"/>
</dbReference>
<dbReference type="InterPro" id="IPR001304">
    <property type="entry name" value="C-type_lectin-like"/>
</dbReference>
<dbReference type="EMBL" id="NCKV01036132">
    <property type="protein sequence ID" value="RWS18671.1"/>
    <property type="molecule type" value="Genomic_DNA"/>
</dbReference>
<keyword evidence="4" id="KW-1185">Reference proteome</keyword>
<name>A0A443RTI3_9ACAR</name>
<dbReference type="Gene3D" id="3.10.100.10">
    <property type="entry name" value="Mannose-Binding Protein A, subunit A"/>
    <property type="match status" value="2"/>
</dbReference>
<feature type="domain" description="C-type lectin" evidence="2">
    <location>
        <begin position="132"/>
        <end position="230"/>
    </location>
</feature>
<evidence type="ECO:0000313" key="4">
    <source>
        <dbReference type="Proteomes" id="UP000288716"/>
    </source>
</evidence>
<accession>A0A443RTI3</accession>
<feature type="non-terminal residue" evidence="3">
    <location>
        <position position="1"/>
    </location>
</feature>
<dbReference type="SUPFAM" id="SSF56436">
    <property type="entry name" value="C-type lectin-like"/>
    <property type="match status" value="2"/>
</dbReference>
<dbReference type="OrthoDB" id="6515532at2759"/>
<feature type="domain" description="C-type lectin" evidence="2">
    <location>
        <begin position="9"/>
        <end position="110"/>
    </location>
</feature>